<dbReference type="RefSeq" id="WP_264322893.1">
    <property type="nucleotide sequence ID" value="NZ_JADEXN010000424.1"/>
</dbReference>
<feature type="region of interest" description="Disordered" evidence="1">
    <location>
        <begin position="723"/>
        <end position="757"/>
    </location>
</feature>
<dbReference type="CDD" id="cd00143">
    <property type="entry name" value="PP2Cc"/>
    <property type="match status" value="1"/>
</dbReference>
<feature type="transmembrane region" description="Helical" evidence="2">
    <location>
        <begin position="592"/>
        <end position="611"/>
    </location>
</feature>
<feature type="region of interest" description="Disordered" evidence="1">
    <location>
        <begin position="561"/>
        <end position="584"/>
    </location>
</feature>
<evidence type="ECO:0000256" key="2">
    <source>
        <dbReference type="SAM" id="Phobius"/>
    </source>
</evidence>
<dbReference type="PROSITE" id="PS51746">
    <property type="entry name" value="PPM_2"/>
    <property type="match status" value="1"/>
</dbReference>
<accession>A0A928ZAD7</accession>
<feature type="domain" description="PPM-type phosphatase" evidence="3">
    <location>
        <begin position="258"/>
        <end position="514"/>
    </location>
</feature>
<keyword evidence="2" id="KW-0472">Membrane</keyword>
<feature type="region of interest" description="Disordered" evidence="1">
    <location>
        <begin position="773"/>
        <end position="800"/>
    </location>
</feature>
<dbReference type="InterPro" id="IPR001932">
    <property type="entry name" value="PPM-type_phosphatase-like_dom"/>
</dbReference>
<dbReference type="EMBL" id="JADEXN010000424">
    <property type="protein sequence ID" value="MBE9042744.1"/>
    <property type="molecule type" value="Genomic_DNA"/>
</dbReference>
<keyword evidence="2" id="KW-0812">Transmembrane</keyword>
<evidence type="ECO:0000313" key="5">
    <source>
        <dbReference type="Proteomes" id="UP000621799"/>
    </source>
</evidence>
<dbReference type="Gene3D" id="3.60.40.10">
    <property type="entry name" value="PPM-type phosphatase domain"/>
    <property type="match status" value="1"/>
</dbReference>
<name>A0A928ZAD7_9CYAN</name>
<dbReference type="Proteomes" id="UP000621799">
    <property type="component" value="Unassembled WGS sequence"/>
</dbReference>
<feature type="region of interest" description="Disordered" evidence="1">
    <location>
        <begin position="260"/>
        <end position="283"/>
    </location>
</feature>
<feature type="compositionally biased region" description="Basic and acidic residues" evidence="1">
    <location>
        <begin position="562"/>
        <end position="574"/>
    </location>
</feature>
<protein>
    <submittedName>
        <fullName evidence="4">Protein phosphatase 2C domain-containing protein</fullName>
    </submittedName>
</protein>
<gene>
    <name evidence="4" type="ORF">IQ235_18450</name>
</gene>
<evidence type="ECO:0000256" key="1">
    <source>
        <dbReference type="SAM" id="MobiDB-lite"/>
    </source>
</evidence>
<evidence type="ECO:0000313" key="4">
    <source>
        <dbReference type="EMBL" id="MBE9042744.1"/>
    </source>
</evidence>
<sequence length="800" mass="87855">MQSPTATLHCPNPSCHAPNPEGNQFCQKCGTWVPKYYLWPVGSELSAQPGQLLADRYLHKGNGILLDTHPGLLPEMTDEIPEFIESYLKLFVHQLHVPQVYGRISPKAGGQSRDIWLLEKCPVEPLPEAIQLRPSIDRQWSHAEPSIQLGWLWQIARLWQPCAEVGVAASLLRPELLRVEGSLVRLLELVPDRTGCNLEHLGQVWGEWVDRTATPLKAFLDRLCTQLRSGEVQSSEQLIALLDRGLRVLDAARSRQIQVATASDRGPSRSRNEDACYPDSGTERTVTTDSLAIVCDGVGGHEGGDVASRMAISTIQGQLQSLLDATEELTPESIGRELEHLAYEANTAIGAQNNSEHRQGRQRMGTTLVMGLTHGREMYLTHVGDSRGYLITRTGCYQLTLDDDVASREVRLGYALYRDALQQVASGSLVQALGMGPSTTLHPTIERFVLGEDCAFLLCSDGLSDYDRVEQHWEEEILPLLHGKTTPSEVVRRLVEIANTENGHDNVTVALLSVRVAPKPKTEISIESLCDCLESVPPPPSLISQTQTVSGDDTATLEETADLGRTENLTENREGASTVLAPPPKSSQRSKVLLVLLSFLATLAIAAALAYQFAIPFRKQVNGLLNRETAPSEPISENTARPAPVVEEVTPIAETLGTNALIRTKNAVVLQPHTEKLDDTATDSDRSDRLEVPPQSLLQVANRQEIEGEIWLQLERCKVAQPTEQLPVSSTTSPDVESAIENETDRTVTPTQTKEPEWILQKDLEAAEFELIETPLPPEELGSCQSRTPSSEDGGDGETE</sequence>
<keyword evidence="2" id="KW-1133">Transmembrane helix</keyword>
<keyword evidence="5" id="KW-1185">Reference proteome</keyword>
<evidence type="ECO:0000259" key="3">
    <source>
        <dbReference type="PROSITE" id="PS51746"/>
    </source>
</evidence>
<feature type="compositionally biased region" description="Polar residues" evidence="1">
    <location>
        <begin position="723"/>
        <end position="735"/>
    </location>
</feature>
<dbReference type="InterPro" id="IPR036457">
    <property type="entry name" value="PPM-type-like_dom_sf"/>
</dbReference>
<proteinExistence type="predicted"/>
<dbReference type="AlphaFoldDB" id="A0A928ZAD7"/>
<dbReference type="SMART" id="SM00332">
    <property type="entry name" value="PP2Cc"/>
    <property type="match status" value="1"/>
</dbReference>
<dbReference type="SMART" id="SM00331">
    <property type="entry name" value="PP2C_SIG"/>
    <property type="match status" value="1"/>
</dbReference>
<dbReference type="Pfam" id="PF13672">
    <property type="entry name" value="PP2C_2"/>
    <property type="match status" value="1"/>
</dbReference>
<organism evidence="4 5">
    <name type="scientific">Zarconia navalis LEGE 11467</name>
    <dbReference type="NCBI Taxonomy" id="1828826"/>
    <lineage>
        <taxon>Bacteria</taxon>
        <taxon>Bacillati</taxon>
        <taxon>Cyanobacteriota</taxon>
        <taxon>Cyanophyceae</taxon>
        <taxon>Oscillatoriophycideae</taxon>
        <taxon>Oscillatoriales</taxon>
        <taxon>Oscillatoriales incertae sedis</taxon>
        <taxon>Zarconia</taxon>
        <taxon>Zarconia navalis</taxon>
    </lineage>
</organism>
<comment type="caution">
    <text evidence="4">The sequence shown here is derived from an EMBL/GenBank/DDBJ whole genome shotgun (WGS) entry which is preliminary data.</text>
</comment>
<dbReference type="SUPFAM" id="SSF81606">
    <property type="entry name" value="PP2C-like"/>
    <property type="match status" value="1"/>
</dbReference>
<reference evidence="4" key="1">
    <citation type="submission" date="2020-10" db="EMBL/GenBank/DDBJ databases">
        <authorList>
            <person name="Castelo-Branco R."/>
            <person name="Eusebio N."/>
            <person name="Adriana R."/>
            <person name="Vieira A."/>
            <person name="Brugerolle De Fraissinette N."/>
            <person name="Rezende De Castro R."/>
            <person name="Schneider M.P."/>
            <person name="Vasconcelos V."/>
            <person name="Leao P.N."/>
        </authorList>
    </citation>
    <scope>NUCLEOTIDE SEQUENCE</scope>
    <source>
        <strain evidence="4">LEGE 11467</strain>
    </source>
</reference>